<dbReference type="InterPro" id="IPR050833">
    <property type="entry name" value="Poly_Biosynth_Transport"/>
</dbReference>
<dbReference type="KEGG" id="fki:FK004_08990"/>
<dbReference type="OrthoDB" id="512217at2"/>
<dbReference type="Proteomes" id="UP000244677">
    <property type="component" value="Chromosome"/>
</dbReference>
<sequence length="446" mass="50331">MVSESGLSDHRTKNVKFQIILSFCIKIVSVVANLLLVPLLIDIFDSNQYGIWLTISSIVSWFALFDIGLGNGLRNKLTEAISSGDEKLAKELVSTTYIACICVFSFVIILFLCVNYFLDWRSIINNYSLSRDYLYLFTNVVFVMFLLRFIFQLIGVIYISYQKPSYNNLLFTVGTVLSIFFLIVLKDFVSGSLLICSLILVGIPLLVLVIWNFVAFQNTFKNIKPSFLSFKSVLLKSLFGLGGKFFIIQISAIVIFSTGNLLVSQLFSSSDVVSYNSAFMLFQLPVIAYSIVMTPIWSAVTEAMIKNDIVWLKKCLKNLNKLSVLFVFGIVIMLFITSFIYEIWLGNRVHIPFNLSVCMALYAIINVILSPYTSYINGIGKINLTLYIVTFTTIVFFPLAIFLSKYFNSPVGIILATCIVNSIGLYFQPKQVHKLINGKANGIWNK</sequence>
<keyword evidence="8" id="KW-1185">Reference proteome</keyword>
<proteinExistence type="predicted"/>
<feature type="transmembrane region" description="Helical" evidence="6">
    <location>
        <begin position="49"/>
        <end position="69"/>
    </location>
</feature>
<accession>A0A2S1LNQ4</accession>
<keyword evidence="3 6" id="KW-0812">Transmembrane</keyword>
<evidence type="ECO:0000313" key="8">
    <source>
        <dbReference type="Proteomes" id="UP000244677"/>
    </source>
</evidence>
<dbReference type="GO" id="GO:0005886">
    <property type="term" value="C:plasma membrane"/>
    <property type="evidence" value="ECO:0007669"/>
    <property type="project" value="UniProtKB-SubCell"/>
</dbReference>
<feature type="transmembrane region" description="Helical" evidence="6">
    <location>
        <begin position="322"/>
        <end position="341"/>
    </location>
</feature>
<feature type="transmembrane region" description="Helical" evidence="6">
    <location>
        <begin position="97"/>
        <end position="118"/>
    </location>
</feature>
<evidence type="ECO:0008006" key="9">
    <source>
        <dbReference type="Google" id="ProtNLM"/>
    </source>
</evidence>
<keyword evidence="5 6" id="KW-0472">Membrane</keyword>
<name>A0A2S1LNQ4_9FLAO</name>
<dbReference type="PANTHER" id="PTHR30250">
    <property type="entry name" value="PST FAMILY PREDICTED COLANIC ACID TRANSPORTER"/>
    <property type="match status" value="1"/>
</dbReference>
<keyword evidence="2" id="KW-1003">Cell membrane</keyword>
<evidence type="ECO:0000256" key="1">
    <source>
        <dbReference type="ARBA" id="ARBA00004651"/>
    </source>
</evidence>
<protein>
    <recommendedName>
        <fullName evidence="9">Polysaccharide biosynthesis protein</fullName>
    </recommendedName>
</protein>
<evidence type="ECO:0000256" key="5">
    <source>
        <dbReference type="ARBA" id="ARBA00023136"/>
    </source>
</evidence>
<keyword evidence="4 6" id="KW-1133">Transmembrane helix</keyword>
<feature type="transmembrane region" description="Helical" evidence="6">
    <location>
        <begin position="384"/>
        <end position="403"/>
    </location>
</feature>
<dbReference type="AlphaFoldDB" id="A0A2S1LNQ4"/>
<feature type="transmembrane region" description="Helical" evidence="6">
    <location>
        <begin position="191"/>
        <end position="216"/>
    </location>
</feature>
<feature type="transmembrane region" description="Helical" evidence="6">
    <location>
        <begin position="409"/>
        <end position="427"/>
    </location>
</feature>
<evidence type="ECO:0000256" key="6">
    <source>
        <dbReference type="SAM" id="Phobius"/>
    </source>
</evidence>
<dbReference type="PANTHER" id="PTHR30250:SF11">
    <property type="entry name" value="O-ANTIGEN TRANSPORTER-RELATED"/>
    <property type="match status" value="1"/>
</dbReference>
<feature type="transmembrane region" description="Helical" evidence="6">
    <location>
        <begin position="133"/>
        <end position="159"/>
    </location>
</feature>
<reference evidence="7 8" key="1">
    <citation type="submission" date="2017-04" db="EMBL/GenBank/DDBJ databases">
        <title>Complete genome sequence of Flavobacterium kingsejong AJ004.</title>
        <authorList>
            <person name="Lee P.C."/>
        </authorList>
    </citation>
    <scope>NUCLEOTIDE SEQUENCE [LARGE SCALE GENOMIC DNA]</scope>
    <source>
        <strain evidence="7 8">AJ004</strain>
    </source>
</reference>
<feature type="transmembrane region" description="Helical" evidence="6">
    <location>
        <begin position="20"/>
        <end position="43"/>
    </location>
</feature>
<evidence type="ECO:0000256" key="2">
    <source>
        <dbReference type="ARBA" id="ARBA00022475"/>
    </source>
</evidence>
<gene>
    <name evidence="7" type="ORF">FK004_08990</name>
</gene>
<dbReference type="EMBL" id="CP020919">
    <property type="protein sequence ID" value="AWG25364.1"/>
    <property type="molecule type" value="Genomic_DNA"/>
</dbReference>
<evidence type="ECO:0000256" key="3">
    <source>
        <dbReference type="ARBA" id="ARBA00022692"/>
    </source>
</evidence>
<evidence type="ECO:0000313" key="7">
    <source>
        <dbReference type="EMBL" id="AWG25364.1"/>
    </source>
</evidence>
<feature type="transmembrane region" description="Helical" evidence="6">
    <location>
        <begin position="237"/>
        <end position="258"/>
    </location>
</feature>
<feature type="transmembrane region" description="Helical" evidence="6">
    <location>
        <begin position="166"/>
        <end position="185"/>
    </location>
</feature>
<feature type="transmembrane region" description="Helical" evidence="6">
    <location>
        <begin position="278"/>
        <end position="301"/>
    </location>
</feature>
<comment type="subcellular location">
    <subcellularLocation>
        <location evidence="1">Cell membrane</location>
        <topology evidence="1">Multi-pass membrane protein</topology>
    </subcellularLocation>
</comment>
<dbReference type="RefSeq" id="WP_108736962.1">
    <property type="nucleotide sequence ID" value="NZ_CP020919.1"/>
</dbReference>
<organism evidence="7 8">
    <name type="scientific">Flavobacterium kingsejongi</name>
    <dbReference type="NCBI Taxonomy" id="1678728"/>
    <lineage>
        <taxon>Bacteria</taxon>
        <taxon>Pseudomonadati</taxon>
        <taxon>Bacteroidota</taxon>
        <taxon>Flavobacteriia</taxon>
        <taxon>Flavobacteriales</taxon>
        <taxon>Flavobacteriaceae</taxon>
        <taxon>Flavobacterium</taxon>
    </lineage>
</organism>
<evidence type="ECO:0000256" key="4">
    <source>
        <dbReference type="ARBA" id="ARBA00022989"/>
    </source>
</evidence>
<feature type="transmembrane region" description="Helical" evidence="6">
    <location>
        <begin position="353"/>
        <end position="372"/>
    </location>
</feature>